<gene>
    <name evidence="3" type="ORF">A1sIA56_05120</name>
</gene>
<evidence type="ECO:0000259" key="2">
    <source>
        <dbReference type="Pfam" id="PF08486"/>
    </source>
</evidence>
<organism evidence="3 4">
    <name type="scientific">Candidatus Planktophila sulfonica</name>
    <dbReference type="NCBI Taxonomy" id="1884904"/>
    <lineage>
        <taxon>Bacteria</taxon>
        <taxon>Bacillati</taxon>
        <taxon>Actinomycetota</taxon>
        <taxon>Actinomycetes</taxon>
        <taxon>Candidatus Nanopelagicales</taxon>
        <taxon>Candidatus Nanopelagicaceae</taxon>
        <taxon>Candidatus Planktophila</taxon>
    </lineage>
</organism>
<evidence type="ECO:0000313" key="4">
    <source>
        <dbReference type="Proteomes" id="UP000217215"/>
    </source>
</evidence>
<dbReference type="Pfam" id="PF08486">
    <property type="entry name" value="SpoIID"/>
    <property type="match status" value="1"/>
</dbReference>
<keyword evidence="4" id="KW-1185">Reference proteome</keyword>
<dbReference type="KEGG" id="psuf:A1sIA56_05120"/>
<dbReference type="EMBL" id="CP016773">
    <property type="protein sequence ID" value="ASY16272.1"/>
    <property type="molecule type" value="Genomic_DNA"/>
</dbReference>
<protein>
    <submittedName>
        <fullName evidence="3">Stage II sporulation protein D</fullName>
    </submittedName>
</protein>
<proteinExistence type="predicted"/>
<sequence length="395" mass="42259">MFRAGVLLLAATFIVIPVSRAENPETFSFTGSGYGHGVGMSQMGARALALAGESATGILNYYYKDVVVAPYVDSHTIRVNIGHLLRSVSFVTATPESAIQIYAGEVTGFTDIAPIAVLGTRQKASFRLDAAQNIVGPVTGKAFTIRWTGPNAVMTFSQPGSSAKYRYGQMQMKVVKGAIEVTNSLSLHDEYLWGISEISSAWPAAALEAQVIAARSYALSKISTIKPSCDCHVYSHIADQNFVGYSKEIEPKIGQLWKAAVNRTHIDTATSLAILAAGKPIQAYYSSSSGGATQTTLDAWGQATSYTQSVPDPAGLDPKLNPRFAQWKASATQELVKKAFLLPDVVTLEIVSRNSAGAVTYIKGTSSSGSTKLLRGDTFRSRVKIPSPYFQLALP</sequence>
<keyword evidence="1" id="KW-0732">Signal</keyword>
<feature type="signal peptide" evidence="1">
    <location>
        <begin position="1"/>
        <end position="21"/>
    </location>
</feature>
<dbReference type="InterPro" id="IPR013693">
    <property type="entry name" value="SpoIID/LytB_N"/>
</dbReference>
<accession>A0A249KHJ7</accession>
<dbReference type="Proteomes" id="UP000217215">
    <property type="component" value="Chromosome"/>
</dbReference>
<feature type="chain" id="PRO_5013395159" evidence="1">
    <location>
        <begin position="22"/>
        <end position="395"/>
    </location>
</feature>
<evidence type="ECO:0000256" key="1">
    <source>
        <dbReference type="SAM" id="SignalP"/>
    </source>
</evidence>
<name>A0A249KHJ7_9ACTN</name>
<dbReference type="OrthoDB" id="9773852at2"/>
<dbReference type="AlphaFoldDB" id="A0A249KHJ7"/>
<evidence type="ECO:0000313" key="3">
    <source>
        <dbReference type="EMBL" id="ASY16272.1"/>
    </source>
</evidence>
<feature type="domain" description="Sporulation stage II protein D amidase enhancer LytB N-terminal" evidence="2">
    <location>
        <begin position="177"/>
        <end position="265"/>
    </location>
</feature>
<reference evidence="3 4" key="1">
    <citation type="submission" date="2016-07" db="EMBL/GenBank/DDBJ databases">
        <title>High microdiversification within the ubiquitous acI lineage of Actinobacteria.</title>
        <authorList>
            <person name="Neuenschwander S.M."/>
            <person name="Salcher M."/>
            <person name="Ghai R."/>
            <person name="Pernthaler J."/>
        </authorList>
    </citation>
    <scope>NUCLEOTIDE SEQUENCE [LARGE SCALE GENOMIC DNA]</scope>
    <source>
        <strain evidence="3">MMS-IA-56</strain>
    </source>
</reference>